<name>A0A2U1S8K8_9EURY</name>
<feature type="transmembrane region" description="Helical" evidence="2">
    <location>
        <begin position="1241"/>
        <end position="1258"/>
    </location>
</feature>
<gene>
    <name evidence="4" type="primary">omcB_2</name>
    <name evidence="4" type="ORF">MBBWO_12160</name>
</gene>
<dbReference type="EMBL" id="MZGU01000004">
    <property type="protein sequence ID" value="PWB86361.1"/>
    <property type="molecule type" value="Genomic_DNA"/>
</dbReference>
<dbReference type="AlphaFoldDB" id="A0A2U1S8K8"/>
<dbReference type="NCBIfam" id="TIGR01451">
    <property type="entry name" value="B_ant_repeat"/>
    <property type="match status" value="3"/>
</dbReference>
<dbReference type="Gene3D" id="2.60.40.10">
    <property type="entry name" value="Immunoglobulins"/>
    <property type="match status" value="1"/>
</dbReference>
<dbReference type="InterPro" id="IPR011050">
    <property type="entry name" value="Pectin_lyase_fold/virulence"/>
</dbReference>
<dbReference type="RefSeq" id="WP_133241509.1">
    <property type="nucleotide sequence ID" value="NZ_MZGU01000004.1"/>
</dbReference>
<keyword evidence="2" id="KW-0472">Membrane</keyword>
<evidence type="ECO:0000256" key="2">
    <source>
        <dbReference type="SAM" id="Phobius"/>
    </source>
</evidence>
<dbReference type="InterPro" id="IPR051172">
    <property type="entry name" value="Chlamydia_OmcB"/>
</dbReference>
<sequence>MNLRKIGVITVAILCIFLFMNFSFASTVDITKDGEFKDIEEIIDDNPGDTYIYLNNHTFVGDGQQLDINKDNITIDGSINPDNGGTGDEMSTIDADSLSRVMEIRSDSVILKNLIITNGFIGIDEDDARGAAAIIRGTDITFINCIIMNCEVLSNHAQATATIHIASSDSCIVNLINSTLCNNRVNTTGLNTSEGTSARVAYLRGSMINCNVYDNYVYSAHGTAVGVSFYPDSYRNIIENSVFENNVVETVDSEAYGGALQLYGNCTNCTFINNHAYSQNNGSHAGALCFRPNSKVDNCIFIGNHADKGGATSFHASGELTNSIFINNTALTWGGAITTDNTPGQYINIENCYFEGNKANNGGAVSTRGSRITFTNNTFISNSANMNGGAFNIEDNGVIVINSTFKNNNAKDHGGAGFISGDNVEIYNSTFENNSAFHAGAIGVVGNNIDIDNSNFTSNNAFASDVTFAQAGAIGIIGNNTTVKNSIFFNNTAEGNGGAIYVIGDNLNVSDSLFRFNHATSYPSADLSNGHGGAVYTIGYGDTYTNTDFRYNNAVNGSAIYTQASETILTNVTFFRNQAYTYALPITVEDSKNKYGVTVNVTAVLEGGNNIANAIYNLGNVEDIYFYNVTYMTNINGVVQNKTTTDKEIHPVLGAENSENGALLYQDSRENCQIIDVVVKNIETGEEIYEQNHFITDIYGDINFSLEGLEPGKYIIKVNHYEDFFYKSISNETLFEVLNLVDLEINIESNASAVVMGDTIKFIITITNNGPHADKNVNVTVDLDEYLRYVSSSSEKGFYDSNSGVWTIGDLDVGEIIALEIIVTPNTITRITTSSEAINGSEDSNLSNNFASLNVDVIDYTISKDVNDTNPNLGDNIEYTVTVENIGTTSSSNIVVTDVLPVGVEFIGASNGGVYDEDTRTITWILNLNSLETQRLTVNVKILSYGNLTNVVSVNNKTANVTVTVPEINIDKVANASDFTVGDEISYTIVVENTADVNADNIIVQDVLPEGFEFISASNGGVYDENNRIVTWILNIASKGTLNLTVDIKTIAAGNLTNIVVVNDKKDNVTVNVKEPIADLEITIIDNKTDSSGNVIFTIKVVNNGPDTAYNCTSVGLFLPSGEIIAFNITKGNFDSESLIWSIPKLDVDEEVYMEIVCKFNINSGLDYAVNITSDVFDPVLENNYDNISISAIPDVDPETPENITSDDDEDSVNDVVDESADSYENILTKSSVGMLKTGNPILLAILMVLVLVGSCIMRKD</sequence>
<dbReference type="OrthoDB" id="76596at2157"/>
<dbReference type="Gene3D" id="2.160.20.10">
    <property type="entry name" value="Single-stranded right-handed beta-helix, Pectin lyase-like"/>
    <property type="match status" value="1"/>
</dbReference>
<evidence type="ECO:0000313" key="5">
    <source>
        <dbReference type="Proteomes" id="UP000245577"/>
    </source>
</evidence>
<keyword evidence="2" id="KW-1133">Transmembrane helix</keyword>
<proteinExistence type="predicted"/>
<dbReference type="InterPro" id="IPR014755">
    <property type="entry name" value="Cu-Rt/internalin_Ig-like"/>
</dbReference>
<feature type="domain" description="DUF11" evidence="3">
    <location>
        <begin position="1079"/>
        <end position="1189"/>
    </location>
</feature>
<keyword evidence="1" id="KW-0732">Signal</keyword>
<dbReference type="Proteomes" id="UP000245577">
    <property type="component" value="Unassembled WGS sequence"/>
</dbReference>
<dbReference type="InterPro" id="IPR013783">
    <property type="entry name" value="Ig-like_fold"/>
</dbReference>
<dbReference type="Gene3D" id="2.60.40.1220">
    <property type="match status" value="2"/>
</dbReference>
<dbReference type="InterPro" id="IPR006626">
    <property type="entry name" value="PbH1"/>
</dbReference>
<dbReference type="InterPro" id="IPR047589">
    <property type="entry name" value="DUF11_rpt"/>
</dbReference>
<dbReference type="PANTHER" id="PTHR34819">
    <property type="entry name" value="LARGE CYSTEINE-RICH PERIPLASMIC PROTEIN OMCB"/>
    <property type="match status" value="1"/>
</dbReference>
<evidence type="ECO:0000313" key="4">
    <source>
        <dbReference type="EMBL" id="PWB86361.1"/>
    </source>
</evidence>
<dbReference type="SMART" id="SM00710">
    <property type="entry name" value="PbH1"/>
    <property type="match status" value="9"/>
</dbReference>
<dbReference type="InterPro" id="IPR012334">
    <property type="entry name" value="Pectin_lyas_fold"/>
</dbReference>
<comment type="caution">
    <text evidence="4">The sequence shown here is derived from an EMBL/GenBank/DDBJ whole genome shotgun (WGS) entry which is preliminary data.</text>
</comment>
<dbReference type="SUPFAM" id="SSF51126">
    <property type="entry name" value="Pectin lyase-like"/>
    <property type="match status" value="2"/>
</dbReference>
<feature type="domain" description="DUF11" evidence="3">
    <location>
        <begin position="742"/>
        <end position="854"/>
    </location>
</feature>
<keyword evidence="2" id="KW-0812">Transmembrane</keyword>
<feature type="domain" description="DUF11" evidence="3">
    <location>
        <begin position="968"/>
        <end position="1071"/>
    </location>
</feature>
<accession>A0A2U1S8K8</accession>
<dbReference type="InterPro" id="IPR001434">
    <property type="entry name" value="OmcB-like_DUF11"/>
</dbReference>
<organism evidence="4 5">
    <name type="scientific">Methanobrevibacter woesei</name>
    <dbReference type="NCBI Taxonomy" id="190976"/>
    <lineage>
        <taxon>Archaea</taxon>
        <taxon>Methanobacteriati</taxon>
        <taxon>Methanobacteriota</taxon>
        <taxon>Methanomada group</taxon>
        <taxon>Methanobacteria</taxon>
        <taxon>Methanobacteriales</taxon>
        <taxon>Methanobacteriaceae</taxon>
        <taxon>Methanobrevibacter</taxon>
    </lineage>
</organism>
<evidence type="ECO:0000259" key="3">
    <source>
        <dbReference type="Pfam" id="PF01345"/>
    </source>
</evidence>
<feature type="domain" description="DUF11" evidence="3">
    <location>
        <begin position="860"/>
        <end position="958"/>
    </location>
</feature>
<evidence type="ECO:0000256" key="1">
    <source>
        <dbReference type="ARBA" id="ARBA00022729"/>
    </source>
</evidence>
<protein>
    <submittedName>
        <fullName evidence="4">Large cysteine-rich periplasmic protein omcB</fullName>
    </submittedName>
</protein>
<keyword evidence="5" id="KW-1185">Reference proteome</keyword>
<reference evidence="4 5" key="1">
    <citation type="submission" date="2017-03" db="EMBL/GenBank/DDBJ databases">
        <title>Genome sequence of Methanobrevibacter wosei.</title>
        <authorList>
            <person name="Poehlein A."/>
            <person name="Seedorf H."/>
            <person name="Daniel R."/>
        </authorList>
    </citation>
    <scope>NUCLEOTIDE SEQUENCE [LARGE SCALE GENOMIC DNA]</scope>
    <source>
        <strain evidence="4 5">DSM 11979</strain>
    </source>
</reference>
<dbReference type="Pfam" id="PF01345">
    <property type="entry name" value="DUF11"/>
    <property type="match status" value="4"/>
</dbReference>